<organism evidence="2 3">
    <name type="scientific">Methanolobus zinderi</name>
    <dbReference type="NCBI Taxonomy" id="536044"/>
    <lineage>
        <taxon>Archaea</taxon>
        <taxon>Methanobacteriati</taxon>
        <taxon>Methanobacteriota</taxon>
        <taxon>Stenosarchaea group</taxon>
        <taxon>Methanomicrobia</taxon>
        <taxon>Methanosarcinales</taxon>
        <taxon>Methanosarcinaceae</taxon>
        <taxon>Methanolobus</taxon>
    </lineage>
</organism>
<dbReference type="EMBL" id="CP058215">
    <property type="protein sequence ID" value="QLC49574.1"/>
    <property type="molecule type" value="Genomic_DNA"/>
</dbReference>
<reference evidence="2 3" key="1">
    <citation type="submission" date="2020-06" db="EMBL/GenBank/DDBJ databases">
        <title>Methanolobus halotolerans sp. nov., isolated from a saline lake Tus in Siberia.</title>
        <authorList>
            <person name="Shen Y."/>
            <person name="Chen S.-C."/>
            <person name="Lai M.-C."/>
            <person name="Huang H.-H."/>
            <person name="Chiu H.-H."/>
            <person name="Tang S.-L."/>
            <person name="Rogozin D.Y."/>
            <person name="Degermendzhy A.G."/>
        </authorList>
    </citation>
    <scope>NUCLEOTIDE SEQUENCE [LARGE SCALE GENOMIC DNA]</scope>
    <source>
        <strain evidence="2 3">DSM 21339</strain>
    </source>
</reference>
<keyword evidence="3" id="KW-1185">Reference proteome</keyword>
<dbReference type="GeneID" id="55820920"/>
<dbReference type="KEGG" id="mzi:HWN40_04555"/>
<evidence type="ECO:0000313" key="3">
    <source>
        <dbReference type="Proteomes" id="UP000509594"/>
    </source>
</evidence>
<dbReference type="Proteomes" id="UP000509594">
    <property type="component" value="Chromosome"/>
</dbReference>
<dbReference type="RefSeq" id="WP_176964630.1">
    <property type="nucleotide sequence ID" value="NZ_CP058215.1"/>
</dbReference>
<feature type="compositionally biased region" description="Polar residues" evidence="1">
    <location>
        <begin position="48"/>
        <end position="59"/>
    </location>
</feature>
<proteinExistence type="predicted"/>
<feature type="compositionally biased region" description="Basic and acidic residues" evidence="1">
    <location>
        <begin position="65"/>
        <end position="89"/>
    </location>
</feature>
<feature type="region of interest" description="Disordered" evidence="1">
    <location>
        <begin position="38"/>
        <end position="91"/>
    </location>
</feature>
<dbReference type="AlphaFoldDB" id="A0A7D5EDN8"/>
<gene>
    <name evidence="2" type="ORF">HWN40_04555</name>
</gene>
<sequence>MRIGQKLIAYVAVALLVGSIFTATAFAAGDRIQDQLKDQDKDQLRDGSCTSSVSLSADTAETPGDQDRDRLKDRSCNDDCDGTPDRDGSCQEDYETVVATASGPSEQKGYGDCDRLRDGSCLD</sequence>
<evidence type="ECO:0000313" key="2">
    <source>
        <dbReference type="EMBL" id="QLC49574.1"/>
    </source>
</evidence>
<protein>
    <submittedName>
        <fullName evidence="2">Uncharacterized protein</fullName>
    </submittedName>
</protein>
<accession>A0A7D5EDN8</accession>
<name>A0A7D5EDN8_9EURY</name>
<evidence type="ECO:0000256" key="1">
    <source>
        <dbReference type="SAM" id="MobiDB-lite"/>
    </source>
</evidence>